<dbReference type="PANTHER" id="PTHR32322">
    <property type="entry name" value="INNER MEMBRANE TRANSPORTER"/>
    <property type="match status" value="1"/>
</dbReference>
<evidence type="ECO:0000256" key="5">
    <source>
        <dbReference type="ARBA" id="ARBA00023136"/>
    </source>
</evidence>
<proteinExistence type="inferred from homology"/>
<evidence type="ECO:0000259" key="7">
    <source>
        <dbReference type="Pfam" id="PF00892"/>
    </source>
</evidence>
<evidence type="ECO:0000256" key="2">
    <source>
        <dbReference type="ARBA" id="ARBA00007362"/>
    </source>
</evidence>
<keyword evidence="5 6" id="KW-0472">Membrane</keyword>
<evidence type="ECO:0000256" key="1">
    <source>
        <dbReference type="ARBA" id="ARBA00004141"/>
    </source>
</evidence>
<feature type="transmembrane region" description="Helical" evidence="6">
    <location>
        <begin position="24"/>
        <end position="42"/>
    </location>
</feature>
<dbReference type="Gene3D" id="1.10.3730.20">
    <property type="match status" value="1"/>
</dbReference>
<protein>
    <recommendedName>
        <fullName evidence="7">EamA domain-containing protein</fullName>
    </recommendedName>
</protein>
<evidence type="ECO:0000256" key="6">
    <source>
        <dbReference type="SAM" id="Phobius"/>
    </source>
</evidence>
<feature type="transmembrane region" description="Helical" evidence="6">
    <location>
        <begin position="219"/>
        <end position="239"/>
    </location>
</feature>
<feature type="transmembrane region" description="Helical" evidence="6">
    <location>
        <begin position="77"/>
        <end position="95"/>
    </location>
</feature>
<name>M4V9X8_9BACT</name>
<dbReference type="InterPro" id="IPR037185">
    <property type="entry name" value="EmrE-like"/>
</dbReference>
<dbReference type="EMBL" id="CP003537">
    <property type="protein sequence ID" value="AGH95993.1"/>
    <property type="molecule type" value="Genomic_DNA"/>
</dbReference>
<dbReference type="Proteomes" id="UP000012040">
    <property type="component" value="Chromosome"/>
</dbReference>
<dbReference type="HOGENOM" id="CLU_057295_0_1_7"/>
<gene>
    <name evidence="8" type="ORF">A11Q_1777</name>
</gene>
<sequence>MASIQSGASLAKSLFYILTPQGVTALRLLFSSLLLLLVWRPWRYTLDRSIWKSIFLYGASLGGMNLLFYMALQRIPLGVAVALEFTGPLLVALLASRHLRDLLWVGLAILGILLLLPLGLIDGANLDPVGITYALLAGACWALYIIFGQRTGSSVPSGVITAWGMLVAAIAVVPFGVFVAHKELFNLDVWPIAFGVAVLSSALPYSLEMVALKRLPAKTFSILMSLEPALAALSGLLFLNEKLNFTQLLAIALLIIASVGTTLTSRYDEARGG</sequence>
<dbReference type="KEGG" id="bex:A11Q_1777"/>
<dbReference type="InterPro" id="IPR000620">
    <property type="entry name" value="EamA_dom"/>
</dbReference>
<dbReference type="PANTHER" id="PTHR32322:SF2">
    <property type="entry name" value="EAMA DOMAIN-CONTAINING PROTEIN"/>
    <property type="match status" value="1"/>
</dbReference>
<dbReference type="GO" id="GO:0016020">
    <property type="term" value="C:membrane"/>
    <property type="evidence" value="ECO:0007669"/>
    <property type="project" value="UniProtKB-SubCell"/>
</dbReference>
<dbReference type="PATRIC" id="fig|1184267.3.peg.1798"/>
<comment type="similarity">
    <text evidence="2">Belongs to the EamA transporter family.</text>
</comment>
<feature type="transmembrane region" description="Helical" evidence="6">
    <location>
        <begin position="54"/>
        <end position="71"/>
    </location>
</feature>
<feature type="transmembrane region" description="Helical" evidence="6">
    <location>
        <begin position="245"/>
        <end position="264"/>
    </location>
</feature>
<evidence type="ECO:0000313" key="9">
    <source>
        <dbReference type="Proteomes" id="UP000012040"/>
    </source>
</evidence>
<keyword evidence="4 6" id="KW-1133">Transmembrane helix</keyword>
<evidence type="ECO:0000256" key="4">
    <source>
        <dbReference type="ARBA" id="ARBA00022989"/>
    </source>
</evidence>
<keyword evidence="9" id="KW-1185">Reference proteome</keyword>
<dbReference type="OrthoDB" id="9815120at2"/>
<evidence type="ECO:0000256" key="3">
    <source>
        <dbReference type="ARBA" id="ARBA00022692"/>
    </source>
</evidence>
<evidence type="ECO:0000313" key="8">
    <source>
        <dbReference type="EMBL" id="AGH95993.1"/>
    </source>
</evidence>
<keyword evidence="3 6" id="KW-0812">Transmembrane</keyword>
<dbReference type="STRING" id="1184267.A11Q_1777"/>
<dbReference type="Pfam" id="PF00892">
    <property type="entry name" value="EamA"/>
    <property type="match status" value="1"/>
</dbReference>
<dbReference type="AlphaFoldDB" id="M4V9X8"/>
<accession>M4V9X8</accession>
<comment type="subcellular location">
    <subcellularLocation>
        <location evidence="1">Membrane</location>
        <topology evidence="1">Multi-pass membrane protein</topology>
    </subcellularLocation>
</comment>
<feature type="transmembrane region" description="Helical" evidence="6">
    <location>
        <begin position="159"/>
        <end position="177"/>
    </location>
</feature>
<feature type="domain" description="EamA" evidence="7">
    <location>
        <begin position="130"/>
        <end position="261"/>
    </location>
</feature>
<dbReference type="eggNOG" id="COG5006">
    <property type="taxonomic scope" value="Bacteria"/>
</dbReference>
<reference evidence="8 9" key="1">
    <citation type="journal article" date="2013" name="ISME J.">
        <title>By their genes ye shall know them: genomic signatures of predatory bacteria.</title>
        <authorList>
            <person name="Pasternak Z."/>
            <person name="Pietrokovski S."/>
            <person name="Rotem O."/>
            <person name="Gophna U."/>
            <person name="Lurie-Weinberger M.N."/>
            <person name="Jurkevitch E."/>
        </authorList>
    </citation>
    <scope>NUCLEOTIDE SEQUENCE [LARGE SCALE GENOMIC DNA]</scope>
    <source>
        <strain evidence="8 9">JSS</strain>
    </source>
</reference>
<dbReference type="InterPro" id="IPR050638">
    <property type="entry name" value="AA-Vitamin_Transporters"/>
</dbReference>
<organism evidence="8 9">
    <name type="scientific">Pseudobdellovibrio exovorus JSS</name>
    <dbReference type="NCBI Taxonomy" id="1184267"/>
    <lineage>
        <taxon>Bacteria</taxon>
        <taxon>Pseudomonadati</taxon>
        <taxon>Bdellovibrionota</taxon>
        <taxon>Bdellovibrionia</taxon>
        <taxon>Bdellovibrionales</taxon>
        <taxon>Pseudobdellovibrionaceae</taxon>
        <taxon>Pseudobdellovibrio</taxon>
    </lineage>
</organism>
<feature type="transmembrane region" description="Helical" evidence="6">
    <location>
        <begin position="130"/>
        <end position="147"/>
    </location>
</feature>
<feature type="transmembrane region" description="Helical" evidence="6">
    <location>
        <begin position="102"/>
        <end position="124"/>
    </location>
</feature>
<dbReference type="SUPFAM" id="SSF103481">
    <property type="entry name" value="Multidrug resistance efflux transporter EmrE"/>
    <property type="match status" value="2"/>
</dbReference>
<dbReference type="RefSeq" id="WP_015470483.1">
    <property type="nucleotide sequence ID" value="NC_020813.1"/>
</dbReference>
<feature type="transmembrane region" description="Helical" evidence="6">
    <location>
        <begin position="189"/>
        <end position="207"/>
    </location>
</feature>